<evidence type="ECO:0000256" key="1">
    <source>
        <dbReference type="SAM" id="Phobius"/>
    </source>
</evidence>
<keyword evidence="1" id="KW-0472">Membrane</keyword>
<keyword evidence="1" id="KW-1133">Transmembrane helix</keyword>
<proteinExistence type="predicted"/>
<dbReference type="EMBL" id="MTSL01000150">
    <property type="protein sequence ID" value="PJF17903.1"/>
    <property type="molecule type" value="Genomic_DNA"/>
</dbReference>
<feature type="transmembrane region" description="Helical" evidence="1">
    <location>
        <begin position="12"/>
        <end position="32"/>
    </location>
</feature>
<gene>
    <name evidence="2" type="ORF">PSACC_02190</name>
</gene>
<organism evidence="2 3">
    <name type="scientific">Paramicrosporidium saccamoebae</name>
    <dbReference type="NCBI Taxonomy" id="1246581"/>
    <lineage>
        <taxon>Eukaryota</taxon>
        <taxon>Fungi</taxon>
        <taxon>Fungi incertae sedis</taxon>
        <taxon>Cryptomycota</taxon>
        <taxon>Cryptomycota incertae sedis</taxon>
        <taxon>Paramicrosporidium</taxon>
    </lineage>
</organism>
<keyword evidence="3" id="KW-1185">Reference proteome</keyword>
<evidence type="ECO:0000313" key="3">
    <source>
        <dbReference type="Proteomes" id="UP000240830"/>
    </source>
</evidence>
<evidence type="ECO:0000313" key="2">
    <source>
        <dbReference type="EMBL" id="PJF17903.1"/>
    </source>
</evidence>
<protein>
    <submittedName>
        <fullName evidence="2">Uncharacterized protein</fullName>
    </submittedName>
</protein>
<dbReference type="Proteomes" id="UP000240830">
    <property type="component" value="Unassembled WGS sequence"/>
</dbReference>
<reference evidence="2 3" key="1">
    <citation type="submission" date="2016-10" db="EMBL/GenBank/DDBJ databases">
        <title>The genome of Paramicrosporidium saccamoebae is the missing link in understanding Cryptomycota and Microsporidia evolution.</title>
        <authorList>
            <person name="Quandt C.A."/>
            <person name="Beaudet D."/>
            <person name="Corsaro D."/>
            <person name="Michel R."/>
            <person name="Corradi N."/>
            <person name="James T."/>
        </authorList>
    </citation>
    <scope>NUCLEOTIDE SEQUENCE [LARGE SCALE GENOMIC DNA]</scope>
    <source>
        <strain evidence="2 3">KSL3</strain>
    </source>
</reference>
<accession>A0A2H9TJH7</accession>
<comment type="caution">
    <text evidence="2">The sequence shown here is derived from an EMBL/GenBank/DDBJ whole genome shotgun (WGS) entry which is preliminary data.</text>
</comment>
<keyword evidence="1" id="KW-0812">Transmembrane</keyword>
<feature type="transmembrane region" description="Helical" evidence="1">
    <location>
        <begin position="44"/>
        <end position="63"/>
    </location>
</feature>
<name>A0A2H9TJH7_9FUNG</name>
<sequence>MPVAHGSYDWYYFIPLNITWAMLLLVSEAYQAKMQTPELIIEKRLMRVMCFLAVLYPILSAILKYRAAYHRKIRKWQQFNNDTKKGSSLKIYLKELLQCEAKMAPVSHPFFSDIWHSVCYIAAWILFPRPVVCVYLLKFGLSFQLVLLLFTGYQKGSVKDTDSFVYNGQHYRYVLRGTCYSGFEDEDQNMLYYPTDDLCGLIPFGNQKMVDQ</sequence>
<dbReference type="AlphaFoldDB" id="A0A2H9TJH7"/>